<sequence length="90" mass="10388">MGKKFLILILMLLDGLIIISGALFTAYSAYFNVKVKVLNLNVSGIIFGLLILYFGIRYIPKLFKLKKQIEKPNMKFSWSNFQILKRGRSK</sequence>
<organism evidence="2 3">
    <name type="scientific">Clostridium ragsdalei P11</name>
    <dbReference type="NCBI Taxonomy" id="1353534"/>
    <lineage>
        <taxon>Bacteria</taxon>
        <taxon>Bacillati</taxon>
        <taxon>Bacillota</taxon>
        <taxon>Clostridia</taxon>
        <taxon>Eubacteriales</taxon>
        <taxon>Clostridiaceae</taxon>
        <taxon>Clostridium</taxon>
    </lineage>
</organism>
<proteinExistence type="predicted"/>
<evidence type="ECO:0000313" key="3">
    <source>
        <dbReference type="Proteomes" id="UP000093954"/>
    </source>
</evidence>
<dbReference type="AlphaFoldDB" id="A0A1A6APF5"/>
<keyword evidence="1" id="KW-0812">Transmembrane</keyword>
<protein>
    <submittedName>
        <fullName evidence="2">Uncharacterized protein</fullName>
    </submittedName>
</protein>
<comment type="caution">
    <text evidence="2">The sequence shown here is derived from an EMBL/GenBank/DDBJ whole genome shotgun (WGS) entry which is preliminary data.</text>
</comment>
<feature type="transmembrane region" description="Helical" evidence="1">
    <location>
        <begin position="7"/>
        <end position="31"/>
    </location>
</feature>
<evidence type="ECO:0000313" key="2">
    <source>
        <dbReference type="EMBL" id="OBR91925.1"/>
    </source>
</evidence>
<feature type="transmembrane region" description="Helical" evidence="1">
    <location>
        <begin position="37"/>
        <end position="56"/>
    </location>
</feature>
<keyword evidence="1" id="KW-1133">Transmembrane helix</keyword>
<reference evidence="2 3" key="1">
    <citation type="journal article" date="2012" name="Front. Microbiol.">
        <title>Draft Genome Sequence of the Virulent Strain 01-B526 of the Fish Pathogen Aeromonas salmonicida.</title>
        <authorList>
            <person name="Charette S.J."/>
            <person name="Brochu F."/>
            <person name="Boyle B."/>
            <person name="Filion G."/>
            <person name="Tanaka K.H."/>
            <person name="Derome N."/>
        </authorList>
    </citation>
    <scope>NUCLEOTIDE SEQUENCE [LARGE SCALE GENOMIC DNA]</scope>
    <source>
        <strain evidence="2 3">P11</strain>
    </source>
</reference>
<dbReference type="PATRIC" id="fig|1353534.3.peg.2949"/>
<gene>
    <name evidence="2" type="ORF">CLRAG_29100</name>
</gene>
<accession>A0A1A6APF5</accession>
<name>A0A1A6APF5_9CLOT</name>
<keyword evidence="1" id="KW-0472">Membrane</keyword>
<evidence type="ECO:0000256" key="1">
    <source>
        <dbReference type="SAM" id="Phobius"/>
    </source>
</evidence>
<dbReference type="EMBL" id="LROS01000033">
    <property type="protein sequence ID" value="OBR91925.1"/>
    <property type="molecule type" value="Genomic_DNA"/>
</dbReference>
<keyword evidence="3" id="KW-1185">Reference proteome</keyword>
<dbReference type="Proteomes" id="UP000093954">
    <property type="component" value="Unassembled WGS sequence"/>
</dbReference>
<dbReference type="RefSeq" id="WP_065079057.1">
    <property type="nucleotide sequence ID" value="NZ_LROS01000033.1"/>
</dbReference>